<evidence type="ECO:0000313" key="8">
    <source>
        <dbReference type="Proteomes" id="UP000319894"/>
    </source>
</evidence>
<reference evidence="7 8" key="1">
    <citation type="submission" date="2018-06" db="EMBL/GenBank/DDBJ databases">
        <title>Natronomonas sp. F16-60 a new haloarchaeon isolated from a solar saltern of Isla Cristina, Huelva, Spain.</title>
        <authorList>
            <person name="Duran-Viseras A."/>
            <person name="Sanchez-Porro C."/>
            <person name="Ventosa A."/>
        </authorList>
    </citation>
    <scope>NUCLEOTIDE SEQUENCE [LARGE SCALE GENOMIC DNA]</scope>
    <source>
        <strain evidence="7 8">F16-60</strain>
    </source>
</reference>
<evidence type="ECO:0000256" key="5">
    <source>
        <dbReference type="SAM" id="MobiDB-lite"/>
    </source>
</evidence>
<evidence type="ECO:0000259" key="6">
    <source>
        <dbReference type="SMART" id="SM00382"/>
    </source>
</evidence>
<dbReference type="OrthoDB" id="241855at2157"/>
<dbReference type="Gene3D" id="3.40.50.300">
    <property type="entry name" value="P-loop containing nucleotide triphosphate hydrolases"/>
    <property type="match status" value="1"/>
</dbReference>
<evidence type="ECO:0000256" key="1">
    <source>
        <dbReference type="ARBA" id="ARBA00022741"/>
    </source>
</evidence>
<feature type="compositionally biased region" description="Low complexity" evidence="5">
    <location>
        <begin position="88"/>
        <end position="97"/>
    </location>
</feature>
<dbReference type="PANTHER" id="PTHR23077:SF171">
    <property type="entry name" value="NUCLEAR VALOSIN-CONTAINING PROTEIN-LIKE"/>
    <property type="match status" value="1"/>
</dbReference>
<dbReference type="Proteomes" id="UP000319894">
    <property type="component" value="Unassembled WGS sequence"/>
</dbReference>
<feature type="domain" description="AAA+ ATPase" evidence="6">
    <location>
        <begin position="169"/>
        <end position="306"/>
    </location>
</feature>
<dbReference type="SMART" id="SM00382">
    <property type="entry name" value="AAA"/>
    <property type="match status" value="1"/>
</dbReference>
<keyword evidence="2 4" id="KW-0067">ATP-binding</keyword>
<dbReference type="Pfam" id="PF17862">
    <property type="entry name" value="AAA_lid_3"/>
    <property type="match status" value="1"/>
</dbReference>
<protein>
    <recommendedName>
        <fullName evidence="6">AAA+ ATPase domain-containing protein</fullName>
    </recommendedName>
</protein>
<dbReference type="PROSITE" id="PS00674">
    <property type="entry name" value="AAA"/>
    <property type="match status" value="1"/>
</dbReference>
<feature type="compositionally biased region" description="Gly residues" evidence="5">
    <location>
        <begin position="98"/>
        <end position="109"/>
    </location>
</feature>
<keyword evidence="1 4" id="KW-0547">Nucleotide-binding</keyword>
<comment type="similarity">
    <text evidence="4">Belongs to the AAA ATPase family.</text>
</comment>
<dbReference type="Pfam" id="PF00004">
    <property type="entry name" value="AAA"/>
    <property type="match status" value="1"/>
</dbReference>
<comment type="caution">
    <text evidence="7">The sequence shown here is derived from an EMBL/GenBank/DDBJ whole genome shotgun (WGS) entry which is preliminary data.</text>
</comment>
<dbReference type="SUPFAM" id="SSF52540">
    <property type="entry name" value="P-loop containing nucleoside triphosphate hydrolases"/>
    <property type="match status" value="1"/>
</dbReference>
<accession>A0A554MU90</accession>
<dbReference type="PANTHER" id="PTHR23077">
    <property type="entry name" value="AAA-FAMILY ATPASE"/>
    <property type="match status" value="1"/>
</dbReference>
<name>A0A554MU90_9EURY</name>
<keyword evidence="8" id="KW-1185">Reference proteome</keyword>
<feature type="region of interest" description="Disordered" evidence="5">
    <location>
        <begin position="73"/>
        <end position="120"/>
    </location>
</feature>
<dbReference type="FunFam" id="3.40.50.300:FF:001025">
    <property type="entry name" value="ATPase family, AAA domain-containing 2B"/>
    <property type="match status" value="1"/>
</dbReference>
<dbReference type="Gene3D" id="1.10.8.60">
    <property type="match status" value="1"/>
</dbReference>
<dbReference type="InterPro" id="IPR050168">
    <property type="entry name" value="AAA_ATPase_domain"/>
</dbReference>
<dbReference type="EMBL" id="QMDX01000029">
    <property type="protein sequence ID" value="TSD08698.1"/>
    <property type="molecule type" value="Genomic_DNA"/>
</dbReference>
<dbReference type="InterPro" id="IPR003959">
    <property type="entry name" value="ATPase_AAA_core"/>
</dbReference>
<organism evidence="7 8">
    <name type="scientific">Haloglomus irregulare</name>
    <dbReference type="NCBI Taxonomy" id="2234134"/>
    <lineage>
        <taxon>Archaea</taxon>
        <taxon>Methanobacteriati</taxon>
        <taxon>Methanobacteriota</taxon>
        <taxon>Stenosarchaea group</taxon>
        <taxon>Halobacteria</taxon>
        <taxon>Halobacteriales</taxon>
        <taxon>Natronomonadaceae</taxon>
        <taxon>Haloglomus</taxon>
    </lineage>
</organism>
<dbReference type="InterPro" id="IPR041569">
    <property type="entry name" value="AAA_lid_3"/>
</dbReference>
<sequence>MLEDGTFKEILEDRYHQYRSKADTLRDQGEYEAAAKYYRKCAGVMRDIAEKESSDRMAKKRLELVENLSSAAEKLENAGERDQEPARAGDSNPSGAPSAGGGGSGGGSSAGPDSTDENETVDAEAYLSEVPETDFGDVGGMSDLKQTLRDKVIDPLERSELYEKYNVSVVNGILLYGPPGTGKTYITEALAGELGYNFINATPDEITSSLVGEASKNVAELFEVARANQPCMVFIDEIDALAGKRSGGAQKTQSERQMVNQFLQELTDIQGEDVIVVAATNLLEEVDDAIRRSGRFDERIEVPPPDETARKAILRVHLREKPVLTEAINWNEVAEKTEGFVASDMELLATEAAYEAIDEVDSVDDIQPIAQGHIDSAIDEIEPSGPAA</sequence>
<dbReference type="InterPro" id="IPR003593">
    <property type="entry name" value="AAA+_ATPase"/>
</dbReference>
<gene>
    <name evidence="7" type="ORF">DP107_18695</name>
</gene>
<dbReference type="GO" id="GO:0016887">
    <property type="term" value="F:ATP hydrolysis activity"/>
    <property type="evidence" value="ECO:0007669"/>
    <property type="project" value="InterPro"/>
</dbReference>
<dbReference type="AlphaFoldDB" id="A0A554MU90"/>
<evidence type="ECO:0000256" key="4">
    <source>
        <dbReference type="RuleBase" id="RU003651"/>
    </source>
</evidence>
<evidence type="ECO:0000256" key="3">
    <source>
        <dbReference type="ARBA" id="ARBA00023054"/>
    </source>
</evidence>
<keyword evidence="3" id="KW-0175">Coiled coil</keyword>
<evidence type="ECO:0000256" key="2">
    <source>
        <dbReference type="ARBA" id="ARBA00022840"/>
    </source>
</evidence>
<dbReference type="CDD" id="cd19481">
    <property type="entry name" value="RecA-like_protease"/>
    <property type="match status" value="1"/>
</dbReference>
<dbReference type="InterPro" id="IPR027417">
    <property type="entry name" value="P-loop_NTPase"/>
</dbReference>
<dbReference type="RefSeq" id="WP_144263616.1">
    <property type="nucleotide sequence ID" value="NZ_QMDX01000029.1"/>
</dbReference>
<evidence type="ECO:0000313" key="7">
    <source>
        <dbReference type="EMBL" id="TSD08698.1"/>
    </source>
</evidence>
<feature type="compositionally biased region" description="Basic and acidic residues" evidence="5">
    <location>
        <begin position="73"/>
        <end position="87"/>
    </location>
</feature>
<dbReference type="InterPro" id="IPR003960">
    <property type="entry name" value="ATPase_AAA_CS"/>
</dbReference>
<dbReference type="GO" id="GO:0005524">
    <property type="term" value="F:ATP binding"/>
    <property type="evidence" value="ECO:0007669"/>
    <property type="project" value="UniProtKB-KW"/>
</dbReference>
<proteinExistence type="inferred from homology"/>
<dbReference type="InParanoid" id="A0A554MU90"/>